<dbReference type="InterPro" id="IPR018336">
    <property type="entry name" value="RNase_PH_CS"/>
</dbReference>
<evidence type="ECO:0000256" key="2">
    <source>
        <dbReference type="ARBA" id="ARBA00022552"/>
    </source>
</evidence>
<feature type="domain" description="Exoribonuclease phosphorolytic" evidence="7">
    <location>
        <begin position="12"/>
        <end position="137"/>
    </location>
</feature>
<evidence type="ECO:0000313" key="10">
    <source>
        <dbReference type="Proteomes" id="UP000231292"/>
    </source>
</evidence>
<keyword evidence="6" id="KW-0548">Nucleotidyltransferase</keyword>
<evidence type="ECO:0000259" key="8">
    <source>
        <dbReference type="Pfam" id="PF03725"/>
    </source>
</evidence>
<dbReference type="InterPro" id="IPR050080">
    <property type="entry name" value="RNase_PH"/>
</dbReference>
<evidence type="ECO:0000256" key="4">
    <source>
        <dbReference type="ARBA" id="ARBA00022694"/>
    </source>
</evidence>
<dbReference type="InterPro" id="IPR001247">
    <property type="entry name" value="ExoRNase_PH_dom1"/>
</dbReference>
<keyword evidence="6" id="KW-0808">Transferase</keyword>
<dbReference type="CDD" id="cd11362">
    <property type="entry name" value="RNase_PH_bact"/>
    <property type="match status" value="1"/>
</dbReference>
<dbReference type="Proteomes" id="UP000231292">
    <property type="component" value="Unassembled WGS sequence"/>
</dbReference>
<dbReference type="GO" id="GO:0008033">
    <property type="term" value="P:tRNA processing"/>
    <property type="evidence" value="ECO:0007669"/>
    <property type="project" value="UniProtKB-UniRule"/>
</dbReference>
<name>A0A2G9YKL0_9BACT</name>
<comment type="catalytic activity">
    <reaction evidence="6">
        <text>tRNA(n+1) + phosphate = tRNA(n) + a ribonucleoside 5'-diphosphate</text>
        <dbReference type="Rhea" id="RHEA:10628"/>
        <dbReference type="Rhea" id="RHEA-COMP:17343"/>
        <dbReference type="Rhea" id="RHEA-COMP:17344"/>
        <dbReference type="ChEBI" id="CHEBI:43474"/>
        <dbReference type="ChEBI" id="CHEBI:57930"/>
        <dbReference type="ChEBI" id="CHEBI:173114"/>
        <dbReference type="EC" id="2.7.7.56"/>
    </reaction>
</comment>
<evidence type="ECO:0000256" key="3">
    <source>
        <dbReference type="ARBA" id="ARBA00022555"/>
    </source>
</evidence>
<organism evidence="9 10">
    <name type="scientific">Candidatus Sherwoodlollariibacterium unditelluris</name>
    <dbReference type="NCBI Taxonomy" id="1974757"/>
    <lineage>
        <taxon>Bacteria</taxon>
        <taxon>Pseudomonadati</taxon>
        <taxon>Candidatus Omnitrophota</taxon>
        <taxon>Candidatus Sherwoodlollariibacterium</taxon>
    </lineage>
</organism>
<evidence type="ECO:0000256" key="1">
    <source>
        <dbReference type="ARBA" id="ARBA00006678"/>
    </source>
</evidence>
<dbReference type="InterPro" id="IPR020568">
    <property type="entry name" value="Ribosomal_Su5_D2-typ_SF"/>
</dbReference>
<proteinExistence type="inferred from homology"/>
<keyword evidence="4 6" id="KW-0819">tRNA processing</keyword>
<feature type="binding site" evidence="6">
    <location>
        <position position="83"/>
    </location>
    <ligand>
        <name>phosphate</name>
        <dbReference type="ChEBI" id="CHEBI:43474"/>
        <note>substrate</note>
    </ligand>
</feature>
<keyword evidence="2 6" id="KW-0698">rRNA processing</keyword>
<dbReference type="NCBIfam" id="TIGR01966">
    <property type="entry name" value="RNasePH"/>
    <property type="match status" value="1"/>
</dbReference>
<protein>
    <recommendedName>
        <fullName evidence="6">Ribonuclease PH</fullName>
        <shortName evidence="6">RNase PH</shortName>
        <ecNumber evidence="6">2.7.7.56</ecNumber>
    </recommendedName>
    <alternativeName>
        <fullName evidence="6">tRNA nucleotidyltransferase</fullName>
    </alternativeName>
</protein>
<dbReference type="Pfam" id="PF01138">
    <property type="entry name" value="RNase_PH"/>
    <property type="match status" value="1"/>
</dbReference>
<dbReference type="GO" id="GO:0031125">
    <property type="term" value="P:rRNA 3'-end processing"/>
    <property type="evidence" value="ECO:0007669"/>
    <property type="project" value="UniProtKB-ARBA"/>
</dbReference>
<dbReference type="GO" id="GO:0016075">
    <property type="term" value="P:rRNA catabolic process"/>
    <property type="evidence" value="ECO:0007669"/>
    <property type="project" value="UniProtKB-UniRule"/>
</dbReference>
<sequence>MIRIDGRGADKIRKVNITRNYIKYPEGSCLIELGNTKVICTASVEETVPPFLKGTGTGWVTAEYGMLPRSCGTRIPRGKNSGRTYEIQRLVGRSLRTITEMKSLGERTIWIDCDVIQGDGGTRTASITGSFIALVDAIARLKKDGKINEIPVKDYVAATSVGIVNGALFLDLCYEEDSHAEVDMNIVMTASGKFIEIQGTAERNPFSKDEMDKMLDLAKRGIEDLFSIQRKLVGDILSHQ</sequence>
<dbReference type="GO" id="GO:0000049">
    <property type="term" value="F:tRNA binding"/>
    <property type="evidence" value="ECO:0007669"/>
    <property type="project" value="UniProtKB-UniRule"/>
</dbReference>
<comment type="function">
    <text evidence="6">Phosphorolytic 3'-5' exoribonuclease that plays an important role in tRNA 3'-end maturation. Removes nucleotide residues following the 3'-CCA terminus of tRNAs; can also add nucleotides to the ends of RNA molecules by using nucleoside diphosphates as substrates, but this may not be physiologically important. Probably plays a role in initiation of 16S rRNA degradation (leading to ribosome degradation) during starvation.</text>
</comment>
<dbReference type="Gene3D" id="3.30.230.70">
    <property type="entry name" value="GHMP Kinase, N-terminal domain"/>
    <property type="match status" value="1"/>
</dbReference>
<feature type="binding site" evidence="6">
    <location>
        <begin position="121"/>
        <end position="123"/>
    </location>
    <ligand>
        <name>phosphate</name>
        <dbReference type="ChEBI" id="CHEBI:43474"/>
        <note>substrate</note>
    </ligand>
</feature>
<dbReference type="PANTHER" id="PTHR11953:SF0">
    <property type="entry name" value="EXOSOME COMPLEX COMPONENT RRP41"/>
    <property type="match status" value="1"/>
</dbReference>
<dbReference type="InterPro" id="IPR036345">
    <property type="entry name" value="ExoRNase_PH_dom2_sf"/>
</dbReference>
<dbReference type="AlphaFoldDB" id="A0A2G9YKL0"/>
<comment type="caution">
    <text evidence="9">The sequence shown here is derived from an EMBL/GenBank/DDBJ whole genome shotgun (WGS) entry which is preliminary data.</text>
</comment>
<accession>A0A2G9YKL0</accession>
<evidence type="ECO:0000256" key="5">
    <source>
        <dbReference type="ARBA" id="ARBA00022884"/>
    </source>
</evidence>
<comment type="similarity">
    <text evidence="1 6">Belongs to the RNase PH family.</text>
</comment>
<comment type="subunit">
    <text evidence="6">Homohexameric ring arranged as a trimer of dimers.</text>
</comment>
<dbReference type="EC" id="2.7.7.56" evidence="6"/>
<dbReference type="PROSITE" id="PS01277">
    <property type="entry name" value="RIBONUCLEASE_PH"/>
    <property type="match status" value="1"/>
</dbReference>
<dbReference type="SUPFAM" id="SSF55666">
    <property type="entry name" value="Ribonuclease PH domain 2-like"/>
    <property type="match status" value="1"/>
</dbReference>
<evidence type="ECO:0000256" key="6">
    <source>
        <dbReference type="HAMAP-Rule" id="MF_00564"/>
    </source>
</evidence>
<dbReference type="InterPro" id="IPR027408">
    <property type="entry name" value="PNPase/RNase_PH_dom_sf"/>
</dbReference>
<feature type="domain" description="Exoribonuclease phosphorolytic" evidence="8">
    <location>
        <begin position="154"/>
        <end position="221"/>
    </location>
</feature>
<evidence type="ECO:0000259" key="7">
    <source>
        <dbReference type="Pfam" id="PF01138"/>
    </source>
</evidence>
<dbReference type="GO" id="GO:0009022">
    <property type="term" value="F:tRNA nucleotidyltransferase activity"/>
    <property type="evidence" value="ECO:0007669"/>
    <property type="project" value="UniProtKB-UniRule"/>
</dbReference>
<evidence type="ECO:0000313" key="9">
    <source>
        <dbReference type="EMBL" id="PIP19769.1"/>
    </source>
</evidence>
<reference evidence="9 10" key="1">
    <citation type="submission" date="2017-09" db="EMBL/GenBank/DDBJ databases">
        <title>Depth-based differentiation of microbial function through sediment-hosted aquifers and enrichment of novel symbionts in the deep terrestrial subsurface.</title>
        <authorList>
            <person name="Probst A.J."/>
            <person name="Ladd B."/>
            <person name="Jarett J.K."/>
            <person name="Geller-Mcgrath D.E."/>
            <person name="Sieber C.M."/>
            <person name="Emerson J.B."/>
            <person name="Anantharaman K."/>
            <person name="Thomas B.C."/>
            <person name="Malmstrom R."/>
            <person name="Stieglmeier M."/>
            <person name="Klingl A."/>
            <person name="Woyke T."/>
            <person name="Ryan C.M."/>
            <person name="Banfield J.F."/>
        </authorList>
    </citation>
    <scope>NUCLEOTIDE SEQUENCE [LARGE SCALE GENOMIC DNA]</scope>
    <source>
        <strain evidence="9">CG23_combo_of_CG06-09_8_20_14_all_41_10</strain>
    </source>
</reference>
<dbReference type="FunFam" id="3.30.230.70:FF:000003">
    <property type="entry name" value="Ribonuclease PH"/>
    <property type="match status" value="1"/>
</dbReference>
<dbReference type="Pfam" id="PF03725">
    <property type="entry name" value="RNase_PH_C"/>
    <property type="match status" value="1"/>
</dbReference>
<keyword evidence="3 6" id="KW-0820">tRNA-binding</keyword>
<dbReference type="GO" id="GO:0000175">
    <property type="term" value="F:3'-5'-RNA exonuclease activity"/>
    <property type="evidence" value="ECO:0007669"/>
    <property type="project" value="UniProtKB-UniRule"/>
</dbReference>
<dbReference type="PANTHER" id="PTHR11953">
    <property type="entry name" value="EXOSOME COMPLEX COMPONENT"/>
    <property type="match status" value="1"/>
</dbReference>
<dbReference type="EMBL" id="PCRK01000022">
    <property type="protein sequence ID" value="PIP19769.1"/>
    <property type="molecule type" value="Genomic_DNA"/>
</dbReference>
<dbReference type="InterPro" id="IPR002381">
    <property type="entry name" value="RNase_PH_bac-type"/>
</dbReference>
<gene>
    <name evidence="6" type="primary">rph</name>
    <name evidence="9" type="ORF">COX41_01105</name>
</gene>
<dbReference type="HAMAP" id="MF_00564">
    <property type="entry name" value="RNase_PH"/>
    <property type="match status" value="1"/>
</dbReference>
<dbReference type="InterPro" id="IPR015847">
    <property type="entry name" value="ExoRNase_PH_dom2"/>
</dbReference>
<dbReference type="SUPFAM" id="SSF54211">
    <property type="entry name" value="Ribosomal protein S5 domain 2-like"/>
    <property type="match status" value="1"/>
</dbReference>
<keyword evidence="5" id="KW-0694">RNA-binding</keyword>